<protein>
    <submittedName>
        <fullName evidence="1">Penicillin-binding protein</fullName>
    </submittedName>
</protein>
<proteinExistence type="predicted"/>
<sequence>MDTWNRDRVIRIATEITCYLEIPLQQEAVDGSVEIPNVLGKRAAMALLPAVDGPGFAAVSPVDPHVSHARGVLEDLDHTEGQILVERILGDNVHEE</sequence>
<name>A0A0J7KX51_LASNI</name>
<dbReference type="PaxDb" id="67767-A0A0J7KX51"/>
<reference evidence="1 2" key="1">
    <citation type="submission" date="2015-04" db="EMBL/GenBank/DDBJ databases">
        <title>Lasius niger genome sequencing.</title>
        <authorList>
            <person name="Konorov E.A."/>
            <person name="Nikitin M.A."/>
            <person name="Kirill M.V."/>
            <person name="Chang P."/>
        </authorList>
    </citation>
    <scope>NUCLEOTIDE SEQUENCE [LARGE SCALE GENOMIC DNA]</scope>
    <source>
        <tissue evidence="1">Whole</tissue>
    </source>
</reference>
<comment type="caution">
    <text evidence="1">The sequence shown here is derived from an EMBL/GenBank/DDBJ whole genome shotgun (WGS) entry which is preliminary data.</text>
</comment>
<gene>
    <name evidence="1" type="ORF">RF55_4930</name>
</gene>
<dbReference type="Proteomes" id="UP000036403">
    <property type="component" value="Unassembled WGS sequence"/>
</dbReference>
<evidence type="ECO:0000313" key="1">
    <source>
        <dbReference type="EMBL" id="KMQ94888.1"/>
    </source>
</evidence>
<keyword evidence="2" id="KW-1185">Reference proteome</keyword>
<dbReference type="EMBL" id="LBMM01002389">
    <property type="protein sequence ID" value="KMQ94888.1"/>
    <property type="molecule type" value="Genomic_DNA"/>
</dbReference>
<evidence type="ECO:0000313" key="2">
    <source>
        <dbReference type="Proteomes" id="UP000036403"/>
    </source>
</evidence>
<accession>A0A0J7KX51</accession>
<organism evidence="1 2">
    <name type="scientific">Lasius niger</name>
    <name type="common">Black garden ant</name>
    <dbReference type="NCBI Taxonomy" id="67767"/>
    <lineage>
        <taxon>Eukaryota</taxon>
        <taxon>Metazoa</taxon>
        <taxon>Ecdysozoa</taxon>
        <taxon>Arthropoda</taxon>
        <taxon>Hexapoda</taxon>
        <taxon>Insecta</taxon>
        <taxon>Pterygota</taxon>
        <taxon>Neoptera</taxon>
        <taxon>Endopterygota</taxon>
        <taxon>Hymenoptera</taxon>
        <taxon>Apocrita</taxon>
        <taxon>Aculeata</taxon>
        <taxon>Formicoidea</taxon>
        <taxon>Formicidae</taxon>
        <taxon>Formicinae</taxon>
        <taxon>Lasius</taxon>
        <taxon>Lasius</taxon>
    </lineage>
</organism>
<dbReference type="AlphaFoldDB" id="A0A0J7KX51"/>